<proteinExistence type="predicted"/>
<dbReference type="GO" id="GO:0003824">
    <property type="term" value="F:catalytic activity"/>
    <property type="evidence" value="ECO:0007669"/>
    <property type="project" value="InterPro"/>
</dbReference>
<gene>
    <name evidence="2" type="ORF">ACPOL_3005</name>
</gene>
<sequence>MAGTTVERQLRRGSSVTSPEDRGNEMNGQIQKADQFRALHIPGKPLVLFNVWDAGSARAVAKAGAKAIATGSWSVAHANGFEDGEQTPLDLAIDNLRRIVSATHLPVSIDLEGGYGTTADKVGTTVRLAIDGGAVGCNLEDSLPGSGELRTSVDQADRIQSARRTAEDAEIDFFINARSDIFFRQPADLHDQAMILEAVERAHAYAEAGADGLFVPGLADLALIARACGSFAASHQYHVGRLHVAFERLG</sequence>
<feature type="region of interest" description="Disordered" evidence="1">
    <location>
        <begin position="1"/>
        <end position="26"/>
    </location>
</feature>
<evidence type="ECO:0000313" key="2">
    <source>
        <dbReference type="EMBL" id="AXC12307.1"/>
    </source>
</evidence>
<evidence type="ECO:0000256" key="1">
    <source>
        <dbReference type="SAM" id="MobiDB-lite"/>
    </source>
</evidence>
<dbReference type="CDD" id="cd00377">
    <property type="entry name" value="ICL_PEPM"/>
    <property type="match status" value="1"/>
</dbReference>
<dbReference type="InterPro" id="IPR039556">
    <property type="entry name" value="ICL/PEPM"/>
</dbReference>
<dbReference type="InterPro" id="IPR040442">
    <property type="entry name" value="Pyrv_kinase-like_dom_sf"/>
</dbReference>
<dbReference type="InterPro" id="IPR015813">
    <property type="entry name" value="Pyrv/PenolPyrv_kinase-like_dom"/>
</dbReference>
<dbReference type="Proteomes" id="UP000253606">
    <property type="component" value="Chromosome"/>
</dbReference>
<dbReference type="SUPFAM" id="SSF51621">
    <property type="entry name" value="Phosphoenolpyruvate/pyruvate domain"/>
    <property type="match status" value="1"/>
</dbReference>
<dbReference type="PANTHER" id="PTHR42905">
    <property type="entry name" value="PHOSPHOENOLPYRUVATE CARBOXYLASE"/>
    <property type="match status" value="1"/>
</dbReference>
<dbReference type="AlphaFoldDB" id="A0A2Z5G0S0"/>
<evidence type="ECO:0000313" key="3">
    <source>
        <dbReference type="Proteomes" id="UP000253606"/>
    </source>
</evidence>
<dbReference type="EMBL" id="CP030840">
    <property type="protein sequence ID" value="AXC12307.1"/>
    <property type="molecule type" value="Genomic_DNA"/>
</dbReference>
<keyword evidence="3" id="KW-1185">Reference proteome</keyword>
<accession>A0A2Z5G0S0</accession>
<dbReference type="PANTHER" id="PTHR42905:SF16">
    <property type="entry name" value="CARBOXYPHOSPHONOENOLPYRUVATE PHOSPHONOMUTASE-LIKE PROTEIN (AFU_ORTHOLOGUE AFUA_5G07230)"/>
    <property type="match status" value="1"/>
</dbReference>
<organism evidence="2 3">
    <name type="scientific">Acidisarcina polymorpha</name>
    <dbReference type="NCBI Taxonomy" id="2211140"/>
    <lineage>
        <taxon>Bacteria</taxon>
        <taxon>Pseudomonadati</taxon>
        <taxon>Acidobacteriota</taxon>
        <taxon>Terriglobia</taxon>
        <taxon>Terriglobales</taxon>
        <taxon>Acidobacteriaceae</taxon>
        <taxon>Acidisarcina</taxon>
    </lineage>
</organism>
<dbReference type="Gene3D" id="3.20.20.60">
    <property type="entry name" value="Phosphoenolpyruvate-binding domains"/>
    <property type="match status" value="1"/>
</dbReference>
<dbReference type="KEGG" id="abas:ACPOL_3005"/>
<protein>
    <submittedName>
        <fullName evidence="2">Putative carboxyvinyl-carboxyphosphonate phosphorylmutase</fullName>
    </submittedName>
</protein>
<dbReference type="Pfam" id="PF13714">
    <property type="entry name" value="PEP_mutase"/>
    <property type="match status" value="1"/>
</dbReference>
<name>A0A2Z5G0S0_9BACT</name>
<reference evidence="2 3" key="1">
    <citation type="journal article" date="2018" name="Front. Microbiol.">
        <title>Hydrolytic Capabilities as a Key to Environmental Success: Chitinolytic and Cellulolytic Acidobacteria From Acidic Sub-arctic Soils and Boreal Peatlands.</title>
        <authorList>
            <person name="Belova S.E."/>
            <person name="Ravin N.V."/>
            <person name="Pankratov T.A."/>
            <person name="Rakitin A.L."/>
            <person name="Ivanova A.A."/>
            <person name="Beletsky A.V."/>
            <person name="Mardanov A.V."/>
            <person name="Sinninghe Damste J.S."/>
            <person name="Dedysh S.N."/>
        </authorList>
    </citation>
    <scope>NUCLEOTIDE SEQUENCE [LARGE SCALE GENOMIC DNA]</scope>
    <source>
        <strain evidence="2 3">SBC82</strain>
    </source>
</reference>